<feature type="transmembrane region" description="Helical" evidence="1">
    <location>
        <begin position="61"/>
        <end position="80"/>
    </location>
</feature>
<protein>
    <submittedName>
        <fullName evidence="3">Tripartite tricarboxylate transporter TctB family protein</fullName>
    </submittedName>
</protein>
<accession>A0A371BBS9</accession>
<dbReference type="Proteomes" id="UP000263993">
    <property type="component" value="Unassembled WGS sequence"/>
</dbReference>
<feature type="transmembrane region" description="Helical" evidence="1">
    <location>
        <begin position="150"/>
        <end position="168"/>
    </location>
</feature>
<comment type="caution">
    <text evidence="3">The sequence shown here is derived from an EMBL/GenBank/DDBJ whole genome shotgun (WGS) entry which is preliminary data.</text>
</comment>
<keyword evidence="1" id="KW-0472">Membrane</keyword>
<keyword evidence="4" id="KW-1185">Reference proteome</keyword>
<evidence type="ECO:0000256" key="1">
    <source>
        <dbReference type="SAM" id="Phobius"/>
    </source>
</evidence>
<dbReference type="Pfam" id="PF07331">
    <property type="entry name" value="TctB"/>
    <property type="match status" value="1"/>
</dbReference>
<name>A0A371BBS9_9BRAD</name>
<evidence type="ECO:0000313" key="3">
    <source>
        <dbReference type="EMBL" id="RDV05022.1"/>
    </source>
</evidence>
<gene>
    <name evidence="3" type="ORF">DXH78_10880</name>
</gene>
<sequence>MAEDAKSSPASGGNFSLRIRGPRDFYGGLVLVALAVFALWAGSDLAGMRGFSFGPGTTPRLFAMLLIAVGAAISISGLFVDGPPIESYALRGPAFVVCAILVFAITIRGFRFSFFGFPVKLPELGLIASTFMAYMISVMGGREIRWTESLIAGAIMTAFCVVLFRYLLQLPFPLWPTF</sequence>
<dbReference type="InterPro" id="IPR009936">
    <property type="entry name" value="DUF1468"/>
</dbReference>
<keyword evidence="1" id="KW-1133">Transmembrane helix</keyword>
<dbReference type="OrthoDB" id="7914375at2"/>
<dbReference type="RefSeq" id="WP_115517047.1">
    <property type="nucleotide sequence ID" value="NZ_QRGO01000001.1"/>
</dbReference>
<evidence type="ECO:0000313" key="4">
    <source>
        <dbReference type="Proteomes" id="UP000263993"/>
    </source>
</evidence>
<feature type="domain" description="DUF1468" evidence="2">
    <location>
        <begin position="27"/>
        <end position="173"/>
    </location>
</feature>
<organism evidence="3 4">
    <name type="scientific">Undibacter mobilis</name>
    <dbReference type="NCBI Taxonomy" id="2292256"/>
    <lineage>
        <taxon>Bacteria</taxon>
        <taxon>Pseudomonadati</taxon>
        <taxon>Pseudomonadota</taxon>
        <taxon>Alphaproteobacteria</taxon>
        <taxon>Hyphomicrobiales</taxon>
        <taxon>Nitrobacteraceae</taxon>
        <taxon>Undibacter</taxon>
    </lineage>
</organism>
<reference evidence="4" key="1">
    <citation type="submission" date="2018-08" db="EMBL/GenBank/DDBJ databases">
        <authorList>
            <person name="Kim S.-J."/>
            <person name="Jung G.-Y."/>
        </authorList>
    </citation>
    <scope>NUCLEOTIDE SEQUENCE [LARGE SCALE GENOMIC DNA]</scope>
    <source>
        <strain evidence="4">GY_H</strain>
    </source>
</reference>
<dbReference type="EMBL" id="QRGO01000001">
    <property type="protein sequence ID" value="RDV05022.1"/>
    <property type="molecule type" value="Genomic_DNA"/>
</dbReference>
<keyword evidence="1" id="KW-0812">Transmembrane</keyword>
<proteinExistence type="predicted"/>
<feature type="transmembrane region" description="Helical" evidence="1">
    <location>
        <begin position="25"/>
        <end position="41"/>
    </location>
</feature>
<feature type="transmembrane region" description="Helical" evidence="1">
    <location>
        <begin position="92"/>
        <end position="112"/>
    </location>
</feature>
<feature type="transmembrane region" description="Helical" evidence="1">
    <location>
        <begin position="124"/>
        <end position="141"/>
    </location>
</feature>
<evidence type="ECO:0000259" key="2">
    <source>
        <dbReference type="Pfam" id="PF07331"/>
    </source>
</evidence>
<dbReference type="AlphaFoldDB" id="A0A371BBS9"/>